<dbReference type="EMBL" id="UINC01002369">
    <property type="protein sequence ID" value="SUZ95945.1"/>
    <property type="molecule type" value="Genomic_DNA"/>
</dbReference>
<protein>
    <submittedName>
        <fullName evidence="1">Uncharacterized protein</fullName>
    </submittedName>
</protein>
<gene>
    <name evidence="1" type="ORF">METZ01_LOCUS48799</name>
</gene>
<feature type="non-terminal residue" evidence="1">
    <location>
        <position position="1"/>
    </location>
</feature>
<sequence length="33" mass="3705">PPARSIRSSRRRLSFRPAPNSAPMVWNWVPAGS</sequence>
<feature type="non-terminal residue" evidence="1">
    <location>
        <position position="33"/>
    </location>
</feature>
<organism evidence="1">
    <name type="scientific">marine metagenome</name>
    <dbReference type="NCBI Taxonomy" id="408172"/>
    <lineage>
        <taxon>unclassified sequences</taxon>
        <taxon>metagenomes</taxon>
        <taxon>ecological metagenomes</taxon>
    </lineage>
</organism>
<accession>A0A381RVN8</accession>
<reference evidence="1" key="1">
    <citation type="submission" date="2018-05" db="EMBL/GenBank/DDBJ databases">
        <authorList>
            <person name="Lanie J.A."/>
            <person name="Ng W.-L."/>
            <person name="Kazmierczak K.M."/>
            <person name="Andrzejewski T.M."/>
            <person name="Davidsen T.M."/>
            <person name="Wayne K.J."/>
            <person name="Tettelin H."/>
            <person name="Glass J.I."/>
            <person name="Rusch D."/>
            <person name="Podicherti R."/>
            <person name="Tsui H.-C.T."/>
            <person name="Winkler M.E."/>
        </authorList>
    </citation>
    <scope>NUCLEOTIDE SEQUENCE</scope>
</reference>
<name>A0A381RVN8_9ZZZZ</name>
<proteinExistence type="predicted"/>
<evidence type="ECO:0000313" key="1">
    <source>
        <dbReference type="EMBL" id="SUZ95945.1"/>
    </source>
</evidence>
<dbReference type="AlphaFoldDB" id="A0A381RVN8"/>